<dbReference type="Proteomes" id="UP001595755">
    <property type="component" value="Unassembled WGS sequence"/>
</dbReference>
<keyword evidence="4" id="KW-1185">Reference proteome</keyword>
<proteinExistence type="predicted"/>
<dbReference type="Gene3D" id="2.60.40.1080">
    <property type="match status" value="1"/>
</dbReference>
<feature type="domain" description="SLH" evidence="2">
    <location>
        <begin position="837"/>
        <end position="897"/>
    </location>
</feature>
<feature type="domain" description="SLH" evidence="2">
    <location>
        <begin position="898"/>
        <end position="964"/>
    </location>
</feature>
<evidence type="ECO:0000259" key="2">
    <source>
        <dbReference type="PROSITE" id="PS51272"/>
    </source>
</evidence>
<dbReference type="RefSeq" id="WP_204600642.1">
    <property type="nucleotide sequence ID" value="NZ_JBHSED010000003.1"/>
</dbReference>
<dbReference type="Pfam" id="PF00395">
    <property type="entry name" value="SLH"/>
    <property type="match status" value="3"/>
</dbReference>
<reference evidence="4" key="1">
    <citation type="journal article" date="2019" name="Int. J. Syst. Evol. Microbiol.">
        <title>The Global Catalogue of Microorganisms (GCM) 10K type strain sequencing project: providing services to taxonomists for standard genome sequencing and annotation.</title>
        <authorList>
            <consortium name="The Broad Institute Genomics Platform"/>
            <consortium name="The Broad Institute Genome Sequencing Center for Infectious Disease"/>
            <person name="Wu L."/>
            <person name="Ma J."/>
        </authorList>
    </citation>
    <scope>NUCLEOTIDE SEQUENCE [LARGE SCALE GENOMIC DNA]</scope>
    <source>
        <strain evidence="4">CGMCC 4.1641</strain>
    </source>
</reference>
<dbReference type="EMBL" id="JBHSED010000003">
    <property type="protein sequence ID" value="MFC4302500.1"/>
    <property type="molecule type" value="Genomic_DNA"/>
</dbReference>
<dbReference type="InterPro" id="IPR008964">
    <property type="entry name" value="Invasin/intimin_cell_adhesion"/>
</dbReference>
<evidence type="ECO:0000313" key="3">
    <source>
        <dbReference type="EMBL" id="MFC4302500.1"/>
    </source>
</evidence>
<dbReference type="PANTHER" id="PTHR43308">
    <property type="entry name" value="OUTER MEMBRANE PROTEIN ALPHA-RELATED"/>
    <property type="match status" value="1"/>
</dbReference>
<gene>
    <name evidence="3" type="ORF">ACFO1S_03480</name>
</gene>
<dbReference type="PROSITE" id="PS51272">
    <property type="entry name" value="SLH"/>
    <property type="match status" value="3"/>
</dbReference>
<evidence type="ECO:0000256" key="1">
    <source>
        <dbReference type="SAM" id="MobiDB-lite"/>
    </source>
</evidence>
<dbReference type="SUPFAM" id="SSF49373">
    <property type="entry name" value="Invasin/intimin cell-adhesion fragments"/>
    <property type="match status" value="1"/>
</dbReference>
<dbReference type="InterPro" id="IPR051465">
    <property type="entry name" value="Cell_Envelope_Struct_Comp"/>
</dbReference>
<feature type="domain" description="SLH" evidence="2">
    <location>
        <begin position="965"/>
        <end position="1025"/>
    </location>
</feature>
<comment type="caution">
    <text evidence="3">The sequence shown here is derived from an EMBL/GenBank/DDBJ whole genome shotgun (WGS) entry which is preliminary data.</text>
</comment>
<evidence type="ECO:0000313" key="4">
    <source>
        <dbReference type="Proteomes" id="UP001595755"/>
    </source>
</evidence>
<sequence length="1025" mass="108764">MGFKSRFRRWQIVITYILIAGLLALGGGTPVQADSGTGNSSFSSFTVTTETPAYFSGYWDNQGDYTKETPAYHFTFTAADNLQAGDMIQVALPHAFNFVGNPGFLWSTNKSVPMANISTVVNGTPSGILFAAATTQYSDDGFPALSFQLSSGIVSGAMVDIRLADFLITPDYHRIRPGLKSYALRSSGNSNPFSTTHGLFTRNVSNYYPDADSYAASAVTGYHFKFTVMQPIEPGGTITMVFPQGTSVPALVDASKVKINGTPAASAVVSGNELTIQSTTALPSFSAAVIDIDPSVQVANPSVPGYYNYAVKTSVDPMAASRRIGIVSASGASLADNPSNNQGDVDEDDTHLRFMFTAPTILKAGDTVTVSSAPGTVLSEPGISAADIILEWASDDQEHTVSAAASVTRIADNKLQFVPPPEYYVDPDYHLIFNIPKTIVQGYGEYEFQVSTSQQVIPASVTLLVAPPQIQNFNMNASTRVAGAQNVSYTFAFQTNEPLAAGDDFNLLFPQGITVPPDIQASSVTVNGVQASGVAYDRFLRKLSVGVPMDLRLLDAVSITIAGNAGLTNPAVGEYSFSVYPTWYSDKGATEKLNFATTTGIAASPNTVELKLGSSVSKQLQVTASLSDQTAQDVTTASSGTTYSSSDGNIAIVKPDGLIEAKRAGQAVITVTNSVYSDRVSVTVTADQQGAGTTSPSSSLTAPQEKESVEKDIVAAEGGSVIFDGVASVQIAPGALPADGKVKVAKLPAHRAPLATGLERLSSNIVEFTSSTGKTFNRPVTLGFSYNPQQVAAGSKPAVYYYNETQARWIYLGGKVKGDGTIAVEVSYFGKFAIFASSIIEFADLKGHWVEAYADRLIGMGVVRGFEDQTFRPDQQVTRAEFVKMAVDLLALKPAAAPAAFADNDSIPAWAKGAVDSAVEAGIIQGYKKQGKLWFKPNQSITRAELAVILSKMLEKQLIGKSADKVAFSDQASIPAWAQSAVKAIAGYKIVSGYEDGTFRPDNNATRAETVKMLFMLSELLRLSE</sequence>
<dbReference type="PANTHER" id="PTHR43308:SF5">
    <property type="entry name" value="S-LAYER PROTEIN _ PEPTIDOGLYCAN ENDO-BETA-N-ACETYLGLUCOSAMINIDASE"/>
    <property type="match status" value="1"/>
</dbReference>
<dbReference type="InterPro" id="IPR001119">
    <property type="entry name" value="SLH_dom"/>
</dbReference>
<name>A0ABV8S595_9BACL</name>
<accession>A0ABV8S595</accession>
<feature type="region of interest" description="Disordered" evidence="1">
    <location>
        <begin position="687"/>
        <end position="707"/>
    </location>
</feature>
<protein>
    <submittedName>
        <fullName evidence="3">S-layer homology domain-containing protein</fullName>
    </submittedName>
</protein>
<organism evidence="3 4">
    <name type="scientific">Cohnella boryungensis</name>
    <dbReference type="NCBI Taxonomy" id="768479"/>
    <lineage>
        <taxon>Bacteria</taxon>
        <taxon>Bacillati</taxon>
        <taxon>Bacillota</taxon>
        <taxon>Bacilli</taxon>
        <taxon>Bacillales</taxon>
        <taxon>Paenibacillaceae</taxon>
        <taxon>Cohnella</taxon>
    </lineage>
</organism>
<feature type="compositionally biased region" description="Polar residues" evidence="1">
    <location>
        <begin position="687"/>
        <end position="702"/>
    </location>
</feature>